<keyword evidence="1" id="KW-0472">Membrane</keyword>
<dbReference type="EMBL" id="CP024176">
    <property type="protein sequence ID" value="ATQ83958.1"/>
    <property type="molecule type" value="Genomic_DNA"/>
</dbReference>
<dbReference type="AlphaFoldDB" id="A0AAD0AF76"/>
<accession>A0AAD0AF76</accession>
<reference evidence="2" key="1">
    <citation type="submission" date="2017-11" db="EMBL/GenBank/DDBJ databases">
        <title>Complete Genome Sequence from Moraxella oslensis YHS isolated from human skin.</title>
        <authorList>
            <person name="Lee K."/>
            <person name="Lim J.Y."/>
            <person name="Hwang I."/>
        </authorList>
    </citation>
    <scope>NUCLEOTIDE SEQUENCE</scope>
    <source>
        <strain evidence="2">YHS</strain>
    </source>
</reference>
<proteinExistence type="predicted"/>
<sequence length="66" mass="7398">MTCGIMIGWIMIGWIMMASIALVHFACIISHLSNYFVADAKPIFDYTIANISCLNSIKIELPFEIT</sequence>
<name>A0AAD0AF76_FAUOS</name>
<feature type="transmembrane region" description="Helical" evidence="1">
    <location>
        <begin position="6"/>
        <end position="29"/>
    </location>
</feature>
<protein>
    <submittedName>
        <fullName evidence="2">Uncharacterized protein</fullName>
    </submittedName>
</protein>
<gene>
    <name evidence="2" type="ORF">YHS_09040</name>
</gene>
<keyword evidence="1" id="KW-0812">Transmembrane</keyword>
<organism evidence="2">
    <name type="scientific">Faucicola osloensis</name>
    <name type="common">Moraxella osloensis</name>
    <dbReference type="NCBI Taxonomy" id="34062"/>
    <lineage>
        <taxon>Bacteria</taxon>
        <taxon>Pseudomonadati</taxon>
        <taxon>Pseudomonadota</taxon>
        <taxon>Gammaproteobacteria</taxon>
        <taxon>Moraxellales</taxon>
        <taxon>Moraxellaceae</taxon>
        <taxon>Faucicola</taxon>
    </lineage>
</organism>
<keyword evidence="1" id="KW-1133">Transmembrane helix</keyword>
<evidence type="ECO:0000256" key="1">
    <source>
        <dbReference type="SAM" id="Phobius"/>
    </source>
</evidence>
<evidence type="ECO:0000313" key="2">
    <source>
        <dbReference type="EMBL" id="ATQ83958.1"/>
    </source>
</evidence>